<evidence type="ECO:0000313" key="3">
    <source>
        <dbReference type="EMBL" id="EGG16796.1"/>
    </source>
</evidence>
<proteinExistence type="predicted"/>
<evidence type="ECO:0000256" key="1">
    <source>
        <dbReference type="SAM" id="MobiDB-lite"/>
    </source>
</evidence>
<keyword evidence="2" id="KW-0732">Signal</keyword>
<organism evidence="3 4">
    <name type="scientific">Cavenderia fasciculata</name>
    <name type="common">Slime mold</name>
    <name type="synonym">Dictyostelium fasciculatum</name>
    <dbReference type="NCBI Taxonomy" id="261658"/>
    <lineage>
        <taxon>Eukaryota</taxon>
        <taxon>Amoebozoa</taxon>
        <taxon>Evosea</taxon>
        <taxon>Eumycetozoa</taxon>
        <taxon>Dictyostelia</taxon>
        <taxon>Acytosteliales</taxon>
        <taxon>Cavenderiaceae</taxon>
        <taxon>Cavenderia</taxon>
    </lineage>
</organism>
<reference evidence="4" key="1">
    <citation type="journal article" date="2011" name="Genome Res.">
        <title>Phylogeny-wide analysis of social amoeba genomes highlights ancient origins for complex intercellular communication.</title>
        <authorList>
            <person name="Heidel A.J."/>
            <person name="Lawal H.M."/>
            <person name="Felder M."/>
            <person name="Schilde C."/>
            <person name="Helps N.R."/>
            <person name="Tunggal B."/>
            <person name="Rivero F."/>
            <person name="John U."/>
            <person name="Schleicher M."/>
            <person name="Eichinger L."/>
            <person name="Platzer M."/>
            <person name="Noegel A.A."/>
            <person name="Schaap P."/>
            <person name="Gloeckner G."/>
        </authorList>
    </citation>
    <scope>NUCLEOTIDE SEQUENCE [LARGE SCALE GENOMIC DNA]</scope>
    <source>
        <strain evidence="4">SH3</strain>
    </source>
</reference>
<feature type="region of interest" description="Disordered" evidence="1">
    <location>
        <begin position="1036"/>
        <end position="1104"/>
    </location>
</feature>
<feature type="chain" id="PRO_5003313671" evidence="2">
    <location>
        <begin position="30"/>
        <end position="1124"/>
    </location>
</feature>
<dbReference type="GeneID" id="14869411"/>
<evidence type="ECO:0000313" key="4">
    <source>
        <dbReference type="Proteomes" id="UP000007797"/>
    </source>
</evidence>
<dbReference type="KEGG" id="dfa:DFA_07774"/>
<dbReference type="EMBL" id="GL883021">
    <property type="protein sequence ID" value="EGG16796.1"/>
    <property type="molecule type" value="Genomic_DNA"/>
</dbReference>
<name>F4Q374_CACFS</name>
<sequence>MFSSSSRMMLMVIAIISVIQLLFIQYCNATTREYVLIMRFSSLPCEMDKLRDFSSIPLDTCFPQEQPLSRSFKYTIIVSNGTQIPVLHQYADNNCTWQSSELVDNNNYSNINIGTCIRSNWGCHNAEIITEAQHLAISPFGNRYCYEKYAAPCNNGVPYSKTCVSRASGPYFFDRAINEWIFWTEPRDNGVILGHGPLLTVYMDTNTSHLLSEKCDKSRETAAVAFPNPNNPMLIYNAMPYTPLSITVGSYDVRPLFIRLHSFWSNWNSEIVAGMVVNLTYQFPDKQPVSMLCPYFKGCDIVSTDIVKSTNLSFKIYLQNYKGLGPLEPVFSQDFTNLPLDFFVNPSRTPNLASDSSIDCRDGVKSLTVSHFKRDVVQMWTTADTRVDIFKIDCIVQDQDDVDAAQRPFLDLYKPCNSESLLGCKSLSSSSRYPMECSAYGFIECNAAYQVKCRVGNSVCEYKHGSLIMPTGAGTNDTRSSKLSLVEPSSSSSSSSSDTDTHDSNSSSDNSNTTTATTTTTGVPSTQPVEQSDSPSTSSSLSSSSSSFTLIIIAIDLTYLYLERNNNNNHNNKSIIYVIQLLFLLTYCNATTREYVLIMSFSTSSCTVANVRDFSSIPLDTCFPQEQHLSNSFKYTITKLRDGYRILTLNQYADNNCTWRSSEFIDLDIGRCVQPNLTFFYDVEIITEAQHLAITPFGERYCFEKYTAPCKIGVPYSKTCKFGPSNQTNIFDRAVNEYLSWTERRSNGIILGHGFTSSSLGGITDANPFHLITDKCNKSRETVAADFPLTNPMFVFNAMFYTPLSISVGGYDVRPLFIRLHSFSSNWHPETAAGMVVNLTYQFPDKQPVSMLCPYFKGCDIVSTDIAKSTTLSFKIYLQNYKGLGPLEPVFSKDFNYVPLGFFVNPSRTPNLASDSSIDCRDGVKSLTVSHFDRPFVQMWQTADTRIDIFKIDCIVQDQDDVDDEQTPFLDPDNVIDYIPCNSESFLGCKRLSLSSKYPMECSAYGFIECNASYQVKCRVGNSVCEYKHGSLIMPTGASTNETRSSKLSLVGPSSSDTDTHSSDSNSSSDNSNTTTATTTTTGVPSTQPVEQSDSPSTSSSISSSSSSFTLIIIAMLVIFLPIS</sequence>
<keyword evidence="4" id="KW-1185">Reference proteome</keyword>
<accession>F4Q374</accession>
<feature type="compositionally biased region" description="Polar residues" evidence="1">
    <location>
        <begin position="522"/>
        <end position="531"/>
    </location>
</feature>
<feature type="region of interest" description="Disordered" evidence="1">
    <location>
        <begin position="471"/>
        <end position="543"/>
    </location>
</feature>
<evidence type="ECO:0000256" key="2">
    <source>
        <dbReference type="SAM" id="SignalP"/>
    </source>
</evidence>
<feature type="compositionally biased region" description="Low complexity" evidence="1">
    <location>
        <begin position="532"/>
        <end position="543"/>
    </location>
</feature>
<feature type="compositionally biased region" description="Low complexity" evidence="1">
    <location>
        <begin position="1046"/>
        <end position="1082"/>
    </location>
</feature>
<gene>
    <name evidence="3" type="ORF">DFA_07774</name>
</gene>
<feature type="compositionally biased region" description="Low complexity" evidence="1">
    <location>
        <begin position="1093"/>
        <end position="1104"/>
    </location>
</feature>
<dbReference type="InterPro" id="IPR021837">
    <property type="entry name" value="CfaA/B/C"/>
</dbReference>
<feature type="compositionally biased region" description="Polar residues" evidence="1">
    <location>
        <begin position="473"/>
        <end position="483"/>
    </location>
</feature>
<feature type="compositionally biased region" description="Low complexity" evidence="1">
    <location>
        <begin position="489"/>
        <end position="521"/>
    </location>
</feature>
<dbReference type="Pfam" id="PF11912">
    <property type="entry name" value="CfaA_B_C"/>
    <property type="match status" value="1"/>
</dbReference>
<dbReference type="RefSeq" id="XP_004355270.1">
    <property type="nucleotide sequence ID" value="XM_004355218.1"/>
</dbReference>
<dbReference type="AlphaFoldDB" id="F4Q374"/>
<feature type="signal peptide" evidence="2">
    <location>
        <begin position="1"/>
        <end position="29"/>
    </location>
</feature>
<protein>
    <submittedName>
        <fullName evidence="3">Uncharacterized protein</fullName>
    </submittedName>
</protein>
<feature type="compositionally biased region" description="Polar residues" evidence="1">
    <location>
        <begin position="1083"/>
        <end position="1092"/>
    </location>
</feature>
<dbReference type="Proteomes" id="UP000007797">
    <property type="component" value="Unassembled WGS sequence"/>
</dbReference>